<feature type="compositionally biased region" description="Basic and acidic residues" evidence="2">
    <location>
        <begin position="617"/>
        <end position="633"/>
    </location>
</feature>
<feature type="region of interest" description="Disordered" evidence="2">
    <location>
        <begin position="1245"/>
        <end position="1270"/>
    </location>
</feature>
<feature type="compositionally biased region" description="Polar residues" evidence="2">
    <location>
        <begin position="61"/>
        <end position="78"/>
    </location>
</feature>
<feature type="region of interest" description="Disordered" evidence="2">
    <location>
        <begin position="1804"/>
        <end position="1889"/>
    </location>
</feature>
<feature type="compositionally biased region" description="Low complexity" evidence="2">
    <location>
        <begin position="257"/>
        <end position="270"/>
    </location>
</feature>
<feature type="region of interest" description="Disordered" evidence="2">
    <location>
        <begin position="562"/>
        <end position="633"/>
    </location>
</feature>
<dbReference type="GeneID" id="40310870"/>
<feature type="region of interest" description="Disordered" evidence="2">
    <location>
        <begin position="2110"/>
        <end position="2144"/>
    </location>
</feature>
<gene>
    <name evidence="3" type="ORF">BESB_059420</name>
</gene>
<feature type="compositionally biased region" description="Basic and acidic residues" evidence="2">
    <location>
        <begin position="82"/>
        <end position="102"/>
    </location>
</feature>
<feature type="compositionally biased region" description="Basic and acidic residues" evidence="2">
    <location>
        <begin position="418"/>
        <end position="434"/>
    </location>
</feature>
<feature type="region of interest" description="Disordered" evidence="2">
    <location>
        <begin position="139"/>
        <end position="288"/>
    </location>
</feature>
<evidence type="ECO:0000256" key="2">
    <source>
        <dbReference type="SAM" id="MobiDB-lite"/>
    </source>
</evidence>
<feature type="region of interest" description="Disordered" evidence="2">
    <location>
        <begin position="408"/>
        <end position="449"/>
    </location>
</feature>
<feature type="compositionally biased region" description="Basic and acidic residues" evidence="2">
    <location>
        <begin position="112"/>
        <end position="124"/>
    </location>
</feature>
<keyword evidence="1" id="KW-0945">Host-virus interaction</keyword>
<feature type="compositionally biased region" description="Basic and acidic residues" evidence="2">
    <location>
        <begin position="2113"/>
        <end position="2122"/>
    </location>
</feature>
<feature type="compositionally biased region" description="Basic and acidic residues" evidence="2">
    <location>
        <begin position="1125"/>
        <end position="1143"/>
    </location>
</feature>
<feature type="compositionally biased region" description="Basic residues" evidence="2">
    <location>
        <begin position="150"/>
        <end position="160"/>
    </location>
</feature>
<evidence type="ECO:0000313" key="3">
    <source>
        <dbReference type="EMBL" id="PFH35055.1"/>
    </source>
</evidence>
<feature type="compositionally biased region" description="Low complexity" evidence="2">
    <location>
        <begin position="1436"/>
        <end position="1458"/>
    </location>
</feature>
<feature type="region of interest" description="Disordered" evidence="2">
    <location>
        <begin position="1436"/>
        <end position="1461"/>
    </location>
</feature>
<feature type="region of interest" description="Disordered" evidence="2">
    <location>
        <begin position="838"/>
        <end position="883"/>
    </location>
</feature>
<comment type="caution">
    <text evidence="3">The sequence shown here is derived from an EMBL/GenBank/DDBJ whole genome shotgun (WGS) entry which is preliminary data.</text>
</comment>
<dbReference type="Proteomes" id="UP000224006">
    <property type="component" value="Chromosome V"/>
</dbReference>
<feature type="compositionally biased region" description="Basic and acidic residues" evidence="2">
    <location>
        <begin position="1531"/>
        <end position="1544"/>
    </location>
</feature>
<accession>A0A2A9MAP8</accession>
<organism evidence="3 4">
    <name type="scientific">Besnoitia besnoiti</name>
    <name type="common">Apicomplexan protozoan</name>
    <dbReference type="NCBI Taxonomy" id="94643"/>
    <lineage>
        <taxon>Eukaryota</taxon>
        <taxon>Sar</taxon>
        <taxon>Alveolata</taxon>
        <taxon>Apicomplexa</taxon>
        <taxon>Conoidasida</taxon>
        <taxon>Coccidia</taxon>
        <taxon>Eucoccidiorida</taxon>
        <taxon>Eimeriorina</taxon>
        <taxon>Sarcocystidae</taxon>
        <taxon>Besnoitia</taxon>
    </lineage>
</organism>
<dbReference type="PANTHER" id="PTHR13037:SF24">
    <property type="entry name" value="POLYCOMB PROTEIN PCL-RELATED"/>
    <property type="match status" value="1"/>
</dbReference>
<dbReference type="OrthoDB" id="333889at2759"/>
<feature type="compositionally biased region" description="Basic and acidic residues" evidence="2">
    <location>
        <begin position="2133"/>
        <end position="2142"/>
    </location>
</feature>
<evidence type="ECO:0000313" key="4">
    <source>
        <dbReference type="Proteomes" id="UP000224006"/>
    </source>
</evidence>
<feature type="compositionally biased region" description="Basic and acidic residues" evidence="2">
    <location>
        <begin position="856"/>
        <end position="880"/>
    </location>
</feature>
<feature type="compositionally biased region" description="Pro residues" evidence="2">
    <location>
        <begin position="987"/>
        <end position="996"/>
    </location>
</feature>
<dbReference type="VEuPathDB" id="ToxoDB:BESB_059420"/>
<feature type="region of interest" description="Disordered" evidence="2">
    <location>
        <begin position="1508"/>
        <end position="1566"/>
    </location>
</feature>
<keyword evidence="4" id="KW-1185">Reference proteome</keyword>
<dbReference type="RefSeq" id="XP_029219064.1">
    <property type="nucleotide sequence ID" value="XM_029364356.1"/>
</dbReference>
<feature type="region of interest" description="Disordered" evidence="2">
    <location>
        <begin position="51"/>
        <end position="126"/>
    </location>
</feature>
<dbReference type="EMBL" id="NWUJ01000005">
    <property type="protein sequence ID" value="PFH35055.1"/>
    <property type="molecule type" value="Genomic_DNA"/>
</dbReference>
<feature type="region of interest" description="Disordered" evidence="2">
    <location>
        <begin position="1354"/>
        <end position="1377"/>
    </location>
</feature>
<feature type="region of interest" description="Disordered" evidence="2">
    <location>
        <begin position="1125"/>
        <end position="1159"/>
    </location>
</feature>
<proteinExistence type="predicted"/>
<feature type="region of interest" description="Disordered" evidence="2">
    <location>
        <begin position="980"/>
        <end position="1002"/>
    </location>
</feature>
<protein>
    <submittedName>
        <fullName evidence="3">Uncharacterized protein</fullName>
    </submittedName>
</protein>
<feature type="compositionally biased region" description="Basic and acidic residues" evidence="2">
    <location>
        <begin position="588"/>
        <end position="606"/>
    </location>
</feature>
<name>A0A2A9MAP8_BESBE</name>
<feature type="region of interest" description="Disordered" evidence="2">
    <location>
        <begin position="2045"/>
        <end position="2087"/>
    </location>
</feature>
<feature type="compositionally biased region" description="Low complexity" evidence="2">
    <location>
        <begin position="207"/>
        <end position="222"/>
    </location>
</feature>
<feature type="compositionally biased region" description="Basic and acidic residues" evidence="2">
    <location>
        <begin position="2045"/>
        <end position="2071"/>
    </location>
</feature>
<feature type="compositionally biased region" description="Low complexity" evidence="2">
    <location>
        <begin position="1144"/>
        <end position="1156"/>
    </location>
</feature>
<feature type="compositionally biased region" description="Low complexity" evidence="2">
    <location>
        <begin position="234"/>
        <end position="250"/>
    </location>
</feature>
<evidence type="ECO:0000256" key="1">
    <source>
        <dbReference type="ARBA" id="ARBA00022581"/>
    </source>
</evidence>
<dbReference type="PANTHER" id="PTHR13037">
    <property type="entry name" value="FORMIN"/>
    <property type="match status" value="1"/>
</dbReference>
<sequence>MAARGDARVLSLLFSARSRCAPQPWRPPSYSSPSTSLLSSLATELPCLQQERGVPGGLAPSSRSSCRQLSTASAGRSTAQALERRRNRDRDRAAPRDGRGEARASSPALRGGLERPSRRGRGSEDAAQFRVCVEELQADSAEGAAEPRRLPTRRPHKRGGARGARHDALEDFGATEPGAAEEVETAHAPPPSQPSVARVSACPLETLRPVRVPRRAAPSSSGPAPPLGEGSGAAGARVALPGDPRAARAPLAPPSPSAASSSAPCSPPCAGRGGSRSWGASSASFPSPPSRDFCGLVKLARKAATEASLVLRLAGPARAEKQKAVALLWARLEREALGESSLLPLEFLAPAELALLLSWCARGGCFSAPLFVRVAEIAAPQLPLWPARDVQTLVLAVAQFVAAQKAGRRGAPESRGAQGDRGEERPAGRGEYARGSESPAAATERPRRAAATCLKPDADELSLSLPPPFSLKLPAVCAGWASPPGSSGLAHSLSESTAAALPAWARVGCLVFSAALQHLVSDVTAYRPRHLRNVLDVLVFHEALISLEVLAALRGAKAASLVDSPTSALARTPEARGRAPEAPGPPPRLEDGGTRETPAEREERGLHARPISPPEGRAVHPTERLADGHAEERRERMLRSLGEEPCRALTASSPGGNAPHRPRLPFLLAEALLARAHLFPPAGLCEVAFFFFTLASRDASSACEKALDAQLATPASGFSPRLSAASFAASAAPATPRTASSSAPTLSAASQAWASRSAASAPSPSLSGCYDLSLLSSQVAAIVAQRLMQASAGEAASAKGEFGNEGGCSATRGDSGAAGGVAAAALLRVPAEDAARKATRARGRFPAALASPFDTGPRRGDDEQESAESHPKHPSTEEASARPVDGEAYAKAAHVFCRLADAAEKARERGKKKRRQKAGDLGGRGPVRTDGAGGVDSQCDADAQFWQAFLSAWLLPHLKAALEEQHRQARLLLQRNGPRHARALESPSPPSPPPSASVPSSLSSAASASSLPFSPTYLSMLANALTFCPSSAPLPPLSPPSAPASAPAAVAPSADTASAALLSAVWRELLSLPVLRLASHEFPLRSLSLTAAAAARCGALREEEKTAVLVTLLAPVLRCLERDAGRERAKNKTQRGEEPEEPLRGAQGAARAGEGAPSERKAAAVAPSVCLSEKLVADAYATIFAKSPASSGAFHTLPGLAQLFRLLCERVDSALESVPLDILVYLLRAFSNVYVGLGSIAPPPQGVSPPRLEATPPPRQAPQGDGASAPEASLTSLQASLVALFRRACSTRLSAAFLGSAVSPSASSGLPPDCVNALLAACTRFGRVPVELVCAINKELTGFSFAPPVPLPQASARSRDAATARSLQTPPPDRRPDLARARSAVFGSLAANNLPLTHVLTALSALSRLPFRLRFSPQWDALEHALVAHLQRPSADAAVPSPSTAAAPSPPTCATESPDAAGSCSLSVGDLARVLQTYAYALREPPVALLAALPPTLAPAARTFLVPRTPAAPGRSGVESGRGGVNIGEAAEGRGAPERPDAERTSGAPAAEDLSPGSGGVAGEAVPQANGLHAGAEGERVVLDEGSGSPRERAAGEDEASLELVCMHTRKALESLARLDSHTRGVPRKLIEALPRSPAAHSETEGGGGALERQPVALQVYRLETDPFWQLTDRTLSVFTRLISLPFASPLASRPLLLHGAHSPKGTGSAPDPQAFATETPALAPRGGAVASAACARSSLGSSLWSVARLQAIWFPHGVNTVGDAASCATVLLCPSVFFAALRWWRTLRALESFEQAWIADHRRREARAPEKLSTPETGADSHGGPRQGNTDAASGTRGERDGDSGVARNSRGDARGNETEEAAQVRWGEVEAEKGSSPEAGLSVRECDRAASSSPRLSADVGNLSAETYAVLAGGYAKTSDRLPSFDTAFTSFASTFLPPESAPSAFPLRELDNVRTARFLCCIVTGVFDFLLPSGEHFQRAAPQLNGFSSASALGSPAASPSASARPRTPGAAAARVARVLSLMESDEALLLQFLRAAAEAVRESDARRMQRAQREGERGDGAPSERGRTSPPAETGGAWLHDESNCRPLHTRCGDRADDAQLTAVECGFDGDRPEDGRRPAPKPPLPSVRFHDEKDEARSPALKLQNSVAEVIEGLTRDWESHGDFALQQETQSMLFTIDILLTPRPRTAPTP</sequence>
<reference evidence="3 4" key="1">
    <citation type="submission" date="2017-09" db="EMBL/GenBank/DDBJ databases">
        <title>Genome sequencing of Besnoitia besnoiti strain Bb-Ger1.</title>
        <authorList>
            <person name="Schares G."/>
            <person name="Venepally P."/>
            <person name="Lorenzi H.A."/>
        </authorList>
    </citation>
    <scope>NUCLEOTIDE SEQUENCE [LARGE SCALE GENOMIC DNA]</scope>
    <source>
        <strain evidence="3 4">Bb-Ger1</strain>
    </source>
</reference>
<feature type="region of interest" description="Disordered" evidence="2">
    <location>
        <begin position="907"/>
        <end position="935"/>
    </location>
</feature>
<dbReference type="KEGG" id="bbes:BESB_059420"/>